<gene>
    <name evidence="1" type="ORF">SAMN05444411_101941</name>
</gene>
<dbReference type="GO" id="GO:0005886">
    <property type="term" value="C:plasma membrane"/>
    <property type="evidence" value="ECO:0007669"/>
    <property type="project" value="InterPro"/>
</dbReference>
<dbReference type="Pfam" id="PF06835">
    <property type="entry name" value="LptC"/>
    <property type="match status" value="1"/>
</dbReference>
<name>A0A1H2UCS1_9FLAO</name>
<keyword evidence="2" id="KW-1185">Reference proteome</keyword>
<dbReference type="GO" id="GO:0015221">
    <property type="term" value="F:lipopolysaccharide transmembrane transporter activity"/>
    <property type="evidence" value="ECO:0007669"/>
    <property type="project" value="InterPro"/>
</dbReference>
<dbReference type="Gene3D" id="2.60.450.10">
    <property type="entry name" value="Lipopolysaccharide (LPS) transport protein A like domain"/>
    <property type="match status" value="1"/>
</dbReference>
<reference evidence="1 2" key="1">
    <citation type="submission" date="2016-10" db="EMBL/GenBank/DDBJ databases">
        <authorList>
            <person name="de Groot N.N."/>
        </authorList>
    </citation>
    <scope>NUCLEOTIDE SEQUENCE [LARGE SCALE GENOMIC DNA]</scope>
    <source>
        <strain evidence="1 2">DSM 24956</strain>
    </source>
</reference>
<proteinExistence type="predicted"/>
<dbReference type="PROSITE" id="PS51257">
    <property type="entry name" value="PROKAR_LIPOPROTEIN"/>
    <property type="match status" value="1"/>
</dbReference>
<dbReference type="InterPro" id="IPR026265">
    <property type="entry name" value="LptC"/>
</dbReference>
<dbReference type="AlphaFoldDB" id="A0A1H2UCS1"/>
<organism evidence="1 2">
    <name type="scientific">Lutibacter oricola</name>
    <dbReference type="NCBI Taxonomy" id="762486"/>
    <lineage>
        <taxon>Bacteria</taxon>
        <taxon>Pseudomonadati</taxon>
        <taxon>Bacteroidota</taxon>
        <taxon>Flavobacteriia</taxon>
        <taxon>Flavobacteriales</taxon>
        <taxon>Flavobacteriaceae</taxon>
        <taxon>Lutibacter</taxon>
    </lineage>
</organism>
<dbReference type="STRING" id="762486.SAMN05444411_101941"/>
<accession>A0A1H2UCS1</accession>
<sequence>MTKSIVHKYLNIAVVFSAAMFFSCTNSVKEVKDFLADKNLPIGEAYNINHKHTDSGRVDIKMKAPIMLDFSNRKKHPYSEFPEGIKITTIEKNGDSLTIEGDYSKSFTKTEVSEIKNNVVIFNYAENHKLITDQIYWDQKTHYFFTESKFTFYTKMDTITGVGFEASEDLKKWWVKNQSGVIRVRQ</sequence>
<evidence type="ECO:0000313" key="1">
    <source>
        <dbReference type="EMBL" id="SDW53972.1"/>
    </source>
</evidence>
<dbReference type="Proteomes" id="UP000199595">
    <property type="component" value="Unassembled WGS sequence"/>
</dbReference>
<evidence type="ECO:0000313" key="2">
    <source>
        <dbReference type="Proteomes" id="UP000199595"/>
    </source>
</evidence>
<protein>
    <submittedName>
        <fullName evidence="1">LPS export ABC transporter protein LptC</fullName>
    </submittedName>
</protein>
<dbReference type="EMBL" id="FNNJ01000001">
    <property type="protein sequence ID" value="SDW53972.1"/>
    <property type="molecule type" value="Genomic_DNA"/>
</dbReference>
<dbReference type="NCBIfam" id="TIGR04409">
    <property type="entry name" value="LptC_YrbK"/>
    <property type="match status" value="1"/>
</dbReference>
<dbReference type="InterPro" id="IPR010664">
    <property type="entry name" value="LipoPS_assembly_LptC-rel"/>
</dbReference>
<dbReference type="OrthoDB" id="1427074at2"/>
<dbReference type="RefSeq" id="WP_090120206.1">
    <property type="nucleotide sequence ID" value="NZ_FNNJ01000001.1"/>
</dbReference>